<dbReference type="STRING" id="41688.A0A2N3NHW7"/>
<keyword evidence="2" id="KW-1185">Reference proteome</keyword>
<protein>
    <submittedName>
        <fullName evidence="1">Uncharacterized protein</fullName>
    </submittedName>
</protein>
<dbReference type="InParanoid" id="A0A2N3NHW7"/>
<name>A0A2N3NHW7_9PEZI</name>
<dbReference type="VEuPathDB" id="FungiDB:jhhlp_001238"/>
<comment type="caution">
    <text evidence="1">The sequence shown here is derived from an EMBL/GenBank/DDBJ whole genome shotgun (WGS) entry which is preliminary data.</text>
</comment>
<sequence>MDVGFAGWYLITTYEPLVMGLFMANRVGNTYCKPNTVNSSQLRPVVSNNTAIANLIKGAANKTSLKKIIQDNRYVLWNFENILPRKSGTIERRGGRCLRGEVRTKRWIAFTIPFIHAVLSMDNLRNPSRVTLSNFTIQGLYEEVKRVSDQMALTQRLPEGYRVFNESRQS</sequence>
<organism evidence="1 2">
    <name type="scientific">Lomentospora prolificans</name>
    <dbReference type="NCBI Taxonomy" id="41688"/>
    <lineage>
        <taxon>Eukaryota</taxon>
        <taxon>Fungi</taxon>
        <taxon>Dikarya</taxon>
        <taxon>Ascomycota</taxon>
        <taxon>Pezizomycotina</taxon>
        <taxon>Sordariomycetes</taxon>
        <taxon>Hypocreomycetidae</taxon>
        <taxon>Microascales</taxon>
        <taxon>Microascaceae</taxon>
        <taxon>Lomentospora</taxon>
    </lineage>
</organism>
<gene>
    <name evidence="1" type="ORF">jhhlp_001238</name>
</gene>
<dbReference type="EMBL" id="NLAX01000004">
    <property type="protein sequence ID" value="PKS11942.1"/>
    <property type="molecule type" value="Genomic_DNA"/>
</dbReference>
<dbReference type="AlphaFoldDB" id="A0A2N3NHW7"/>
<evidence type="ECO:0000313" key="1">
    <source>
        <dbReference type="EMBL" id="PKS11942.1"/>
    </source>
</evidence>
<evidence type="ECO:0000313" key="2">
    <source>
        <dbReference type="Proteomes" id="UP000233524"/>
    </source>
</evidence>
<reference evidence="1 2" key="1">
    <citation type="journal article" date="2017" name="G3 (Bethesda)">
        <title>First Draft Genome Sequence of the Pathogenic Fungus Lomentospora prolificans (Formerly Scedosporium prolificans).</title>
        <authorList>
            <person name="Luo R."/>
            <person name="Zimin A."/>
            <person name="Workman R."/>
            <person name="Fan Y."/>
            <person name="Pertea G."/>
            <person name="Grossman N."/>
            <person name="Wear M.P."/>
            <person name="Jia B."/>
            <person name="Miller H."/>
            <person name="Casadevall A."/>
            <person name="Timp W."/>
            <person name="Zhang S.X."/>
            <person name="Salzberg S.L."/>
        </authorList>
    </citation>
    <scope>NUCLEOTIDE SEQUENCE [LARGE SCALE GENOMIC DNA]</scope>
    <source>
        <strain evidence="1 2">JHH-5317</strain>
    </source>
</reference>
<dbReference type="OrthoDB" id="5291055at2759"/>
<accession>A0A2N3NHW7</accession>
<dbReference type="Proteomes" id="UP000233524">
    <property type="component" value="Unassembled WGS sequence"/>
</dbReference>
<proteinExistence type="predicted"/>